<dbReference type="EMBL" id="CM000618">
    <property type="protein sequence ID" value="EEC45865.1"/>
    <property type="molecule type" value="Genomic_DNA"/>
</dbReference>
<name>B7G6I3_PHATC</name>
<dbReference type="Proteomes" id="UP000000759">
    <property type="component" value="Chromosome 16"/>
</dbReference>
<keyword evidence="1" id="KW-1133">Transmembrane helix</keyword>
<dbReference type="GeneID" id="7203362"/>
<keyword evidence="3" id="KW-1185">Reference proteome</keyword>
<sequence>MTDPCQTRLAFLSNVVELDIARREPFLSYDTPAGLGSYIADHALGIPETFTRSSATLLTAIPEDDGNTSPEDNDLISTEIEPRFGDQRASPLADETTTFQEKLDAILDTQFFNPDDYNEDSQGPVAWFAKLVKNDYELAEALFVGLLFVILVIVSQELLRMQLFGSNYAPFQTGAGMGRLF</sequence>
<accession>B7G6I3</accession>
<organism evidence="2 3">
    <name type="scientific">Phaeodactylum tricornutum (strain CCAP 1055/1)</name>
    <dbReference type="NCBI Taxonomy" id="556484"/>
    <lineage>
        <taxon>Eukaryota</taxon>
        <taxon>Sar</taxon>
        <taxon>Stramenopiles</taxon>
        <taxon>Ochrophyta</taxon>
        <taxon>Bacillariophyta</taxon>
        <taxon>Bacillariophyceae</taxon>
        <taxon>Bacillariophycidae</taxon>
        <taxon>Naviculales</taxon>
        <taxon>Phaeodactylaceae</taxon>
        <taxon>Phaeodactylum</taxon>
    </lineage>
</organism>
<evidence type="ECO:0000313" key="2">
    <source>
        <dbReference type="EMBL" id="EEC45865.1"/>
    </source>
</evidence>
<reference evidence="3" key="2">
    <citation type="submission" date="2008-08" db="EMBL/GenBank/DDBJ databases">
        <authorList>
            <consortium name="Diatom Consortium"/>
            <person name="Grigoriev I."/>
            <person name="Grimwood J."/>
            <person name="Kuo A."/>
            <person name="Otillar R.P."/>
            <person name="Salamov A."/>
            <person name="Detter J.C."/>
            <person name="Lindquist E."/>
            <person name="Shapiro H."/>
            <person name="Lucas S."/>
            <person name="Glavina del Rio T."/>
            <person name="Pitluck S."/>
            <person name="Rokhsar D."/>
            <person name="Bowler C."/>
        </authorList>
    </citation>
    <scope>GENOME REANNOTATION</scope>
    <source>
        <strain evidence="3">CCAP 1055/1</strain>
    </source>
</reference>
<dbReference type="PaxDb" id="2850-Phatr48256"/>
<dbReference type="AlphaFoldDB" id="B7G6I3"/>
<dbReference type="InParanoid" id="B7G6I3"/>
<keyword evidence="1" id="KW-0472">Membrane</keyword>
<dbReference type="OrthoDB" id="54382at2759"/>
<gene>
    <name evidence="2" type="ORF">PHATRDRAFT_48256</name>
</gene>
<feature type="transmembrane region" description="Helical" evidence="1">
    <location>
        <begin position="141"/>
        <end position="159"/>
    </location>
</feature>
<proteinExistence type="predicted"/>
<evidence type="ECO:0000313" key="3">
    <source>
        <dbReference type="Proteomes" id="UP000000759"/>
    </source>
</evidence>
<keyword evidence="1" id="KW-0812">Transmembrane</keyword>
<dbReference type="KEGG" id="pti:PHATRDRAFT_48256"/>
<reference evidence="2 3" key="1">
    <citation type="journal article" date="2008" name="Nature">
        <title>The Phaeodactylum genome reveals the evolutionary history of diatom genomes.</title>
        <authorList>
            <person name="Bowler C."/>
            <person name="Allen A.E."/>
            <person name="Badger J.H."/>
            <person name="Grimwood J."/>
            <person name="Jabbari K."/>
            <person name="Kuo A."/>
            <person name="Maheswari U."/>
            <person name="Martens C."/>
            <person name="Maumus F."/>
            <person name="Otillar R.P."/>
            <person name="Rayko E."/>
            <person name="Salamov A."/>
            <person name="Vandepoele K."/>
            <person name="Beszteri B."/>
            <person name="Gruber A."/>
            <person name="Heijde M."/>
            <person name="Katinka M."/>
            <person name="Mock T."/>
            <person name="Valentin K."/>
            <person name="Verret F."/>
            <person name="Berges J.A."/>
            <person name="Brownlee C."/>
            <person name="Cadoret J.P."/>
            <person name="Chiovitti A."/>
            <person name="Choi C.J."/>
            <person name="Coesel S."/>
            <person name="De Martino A."/>
            <person name="Detter J.C."/>
            <person name="Durkin C."/>
            <person name="Falciatore A."/>
            <person name="Fournet J."/>
            <person name="Haruta M."/>
            <person name="Huysman M.J."/>
            <person name="Jenkins B.D."/>
            <person name="Jiroutova K."/>
            <person name="Jorgensen R.E."/>
            <person name="Joubert Y."/>
            <person name="Kaplan A."/>
            <person name="Kroger N."/>
            <person name="Kroth P.G."/>
            <person name="La Roche J."/>
            <person name="Lindquist E."/>
            <person name="Lommer M."/>
            <person name="Martin-Jezequel V."/>
            <person name="Lopez P.J."/>
            <person name="Lucas S."/>
            <person name="Mangogna M."/>
            <person name="McGinnis K."/>
            <person name="Medlin L.K."/>
            <person name="Montsant A."/>
            <person name="Oudot-Le Secq M.P."/>
            <person name="Napoli C."/>
            <person name="Obornik M."/>
            <person name="Parker M.S."/>
            <person name="Petit J.L."/>
            <person name="Porcel B.M."/>
            <person name="Poulsen N."/>
            <person name="Robison M."/>
            <person name="Rychlewski L."/>
            <person name="Rynearson T.A."/>
            <person name="Schmutz J."/>
            <person name="Shapiro H."/>
            <person name="Siaut M."/>
            <person name="Stanley M."/>
            <person name="Sussman M.R."/>
            <person name="Taylor A.R."/>
            <person name="Vardi A."/>
            <person name="von Dassow P."/>
            <person name="Vyverman W."/>
            <person name="Willis A."/>
            <person name="Wyrwicz L.S."/>
            <person name="Rokhsar D.S."/>
            <person name="Weissenbach J."/>
            <person name="Armbrust E.V."/>
            <person name="Green B.R."/>
            <person name="Van de Peer Y."/>
            <person name="Grigoriev I.V."/>
        </authorList>
    </citation>
    <scope>NUCLEOTIDE SEQUENCE [LARGE SCALE GENOMIC DNA]</scope>
    <source>
        <strain evidence="2 3">CCAP 1055/1</strain>
    </source>
</reference>
<protein>
    <submittedName>
        <fullName evidence="2">Uncharacterized protein</fullName>
    </submittedName>
</protein>
<dbReference type="RefSeq" id="XP_002182578.1">
    <property type="nucleotide sequence ID" value="XM_002182542.1"/>
</dbReference>
<evidence type="ECO:0000256" key="1">
    <source>
        <dbReference type="SAM" id="Phobius"/>
    </source>
</evidence>